<name>A0A835ITR3_9MAGN</name>
<organism evidence="1 2">
    <name type="scientific">Coptis chinensis</name>
    <dbReference type="NCBI Taxonomy" id="261450"/>
    <lineage>
        <taxon>Eukaryota</taxon>
        <taxon>Viridiplantae</taxon>
        <taxon>Streptophyta</taxon>
        <taxon>Embryophyta</taxon>
        <taxon>Tracheophyta</taxon>
        <taxon>Spermatophyta</taxon>
        <taxon>Magnoliopsida</taxon>
        <taxon>Ranunculales</taxon>
        <taxon>Ranunculaceae</taxon>
        <taxon>Coptidoideae</taxon>
        <taxon>Coptis</taxon>
    </lineage>
</organism>
<accession>A0A835ITR3</accession>
<evidence type="ECO:0000313" key="1">
    <source>
        <dbReference type="EMBL" id="KAF9622938.1"/>
    </source>
</evidence>
<protein>
    <submittedName>
        <fullName evidence="1">Uncharacterized protein</fullName>
    </submittedName>
</protein>
<evidence type="ECO:0000313" key="2">
    <source>
        <dbReference type="Proteomes" id="UP000631114"/>
    </source>
</evidence>
<comment type="caution">
    <text evidence="1">The sequence shown here is derived from an EMBL/GenBank/DDBJ whole genome shotgun (WGS) entry which is preliminary data.</text>
</comment>
<dbReference type="OrthoDB" id="1934524at2759"/>
<dbReference type="Proteomes" id="UP000631114">
    <property type="component" value="Unassembled WGS sequence"/>
</dbReference>
<dbReference type="AlphaFoldDB" id="A0A835ITR3"/>
<sequence>MKVELRALEPRLAEFLCIIKHIAYGGGASLSSAGFFVWKFPSSPFSDDLNSSSFAFKGPISLTRNLQERRKTSTQKTLICNMLRDVLQIYFASSRRNDLSGAHDFYNLWAFDEFNEPSNDNHSMYGARAEGTTFS</sequence>
<dbReference type="EMBL" id="JADFTS010000002">
    <property type="protein sequence ID" value="KAF9622938.1"/>
    <property type="molecule type" value="Genomic_DNA"/>
</dbReference>
<gene>
    <name evidence="1" type="ORF">IFM89_035369</name>
</gene>
<reference evidence="1 2" key="1">
    <citation type="submission" date="2020-10" db="EMBL/GenBank/DDBJ databases">
        <title>The Coptis chinensis genome and diversification of protoberbering-type alkaloids.</title>
        <authorList>
            <person name="Wang B."/>
            <person name="Shu S."/>
            <person name="Song C."/>
            <person name="Liu Y."/>
        </authorList>
    </citation>
    <scope>NUCLEOTIDE SEQUENCE [LARGE SCALE GENOMIC DNA]</scope>
    <source>
        <strain evidence="1">HL-2020</strain>
        <tissue evidence="1">Leaf</tissue>
    </source>
</reference>
<proteinExistence type="predicted"/>
<keyword evidence="2" id="KW-1185">Reference proteome</keyword>